<reference evidence="2" key="1">
    <citation type="journal article" date="2019" name="Int. J. Syst. Evol. Microbiol.">
        <title>The Global Catalogue of Microorganisms (GCM) 10K type strain sequencing project: providing services to taxonomists for standard genome sequencing and annotation.</title>
        <authorList>
            <consortium name="The Broad Institute Genomics Platform"/>
            <consortium name="The Broad Institute Genome Sequencing Center for Infectious Disease"/>
            <person name="Wu L."/>
            <person name="Ma J."/>
        </authorList>
    </citation>
    <scope>NUCLEOTIDE SEQUENCE [LARGE SCALE GENOMIC DNA]</scope>
    <source>
        <strain evidence="2">CGMCC 1.13666</strain>
    </source>
</reference>
<protein>
    <submittedName>
        <fullName evidence="1">Uncharacterized protein</fullName>
    </submittedName>
</protein>
<dbReference type="EMBL" id="JBHSZP010000036">
    <property type="protein sequence ID" value="MFC7091397.1"/>
    <property type="molecule type" value="Genomic_DNA"/>
</dbReference>
<keyword evidence="2" id="KW-1185">Reference proteome</keyword>
<dbReference type="RefSeq" id="WP_346063825.1">
    <property type="nucleotide sequence ID" value="NZ_BAAADR010000022.1"/>
</dbReference>
<name>A0ABW2EZI1_9GAMM</name>
<sequence>MTLIHEWLTLRERGLPAAPFAGRRPREDAFRMTQGAVAEPIMARARMIDVDYYSFRQLLKEATDRGGRIETRDTERWNAYIKAHKLNATAARAIAATRFDSPESVIIDLGGQGDGLYVFSDLEEGCLRLVYQG</sequence>
<organism evidence="1 2">
    <name type="scientific">Halomonas salifodinae</name>
    <dbReference type="NCBI Taxonomy" id="438745"/>
    <lineage>
        <taxon>Bacteria</taxon>
        <taxon>Pseudomonadati</taxon>
        <taxon>Pseudomonadota</taxon>
        <taxon>Gammaproteobacteria</taxon>
        <taxon>Oceanospirillales</taxon>
        <taxon>Halomonadaceae</taxon>
        <taxon>Halomonas</taxon>
    </lineage>
</organism>
<dbReference type="Proteomes" id="UP001596411">
    <property type="component" value="Unassembled WGS sequence"/>
</dbReference>
<gene>
    <name evidence="1" type="ORF">ACFQH5_17770</name>
</gene>
<proteinExistence type="predicted"/>
<accession>A0ABW2EZI1</accession>
<evidence type="ECO:0000313" key="1">
    <source>
        <dbReference type="EMBL" id="MFC7091397.1"/>
    </source>
</evidence>
<evidence type="ECO:0000313" key="2">
    <source>
        <dbReference type="Proteomes" id="UP001596411"/>
    </source>
</evidence>
<comment type="caution">
    <text evidence="1">The sequence shown here is derived from an EMBL/GenBank/DDBJ whole genome shotgun (WGS) entry which is preliminary data.</text>
</comment>